<organism evidence="1 2">
    <name type="scientific">Zosterops hypoxanthus</name>
    <dbReference type="NCBI Taxonomy" id="2485327"/>
    <lineage>
        <taxon>Eukaryota</taxon>
        <taxon>Metazoa</taxon>
        <taxon>Chordata</taxon>
        <taxon>Craniata</taxon>
        <taxon>Vertebrata</taxon>
        <taxon>Euteleostomi</taxon>
        <taxon>Archelosauria</taxon>
        <taxon>Archosauria</taxon>
        <taxon>Dinosauria</taxon>
        <taxon>Saurischia</taxon>
        <taxon>Theropoda</taxon>
        <taxon>Coelurosauria</taxon>
        <taxon>Aves</taxon>
        <taxon>Neognathae</taxon>
        <taxon>Neoaves</taxon>
        <taxon>Telluraves</taxon>
        <taxon>Australaves</taxon>
        <taxon>Passeriformes</taxon>
        <taxon>Sylvioidea</taxon>
        <taxon>Zosteropidae</taxon>
        <taxon>Zosterops</taxon>
    </lineage>
</organism>
<dbReference type="Proteomes" id="UP000549157">
    <property type="component" value="Unassembled WGS sequence"/>
</dbReference>
<name>A0A7L2K5T5_9PASS</name>
<protein>
    <submittedName>
        <fullName evidence="1">ENV1 protein</fullName>
    </submittedName>
</protein>
<sequence length="82" mass="9136">EVAPYALFYRMLDATFLSLNQSNPNITERCWLCYTKPPFYEGIAINASLMYSNEPNPVACKWNASRTGITLAHITGQSTCVG</sequence>
<gene>
    <name evidence="1" type="primary">Env1_0</name>
    <name evidence="1" type="ORF">ZOSHYP_R14947</name>
</gene>
<dbReference type="AlphaFoldDB" id="A0A7L2K5T5"/>
<evidence type="ECO:0000313" key="1">
    <source>
        <dbReference type="EMBL" id="NXR31298.1"/>
    </source>
</evidence>
<feature type="non-terminal residue" evidence="1">
    <location>
        <position position="82"/>
    </location>
</feature>
<comment type="caution">
    <text evidence="1">The sequence shown here is derived from an EMBL/GenBank/DDBJ whole genome shotgun (WGS) entry which is preliminary data.</text>
</comment>
<dbReference type="EMBL" id="VWYL01003682">
    <property type="protein sequence ID" value="NXR31298.1"/>
    <property type="molecule type" value="Genomic_DNA"/>
</dbReference>
<feature type="non-terminal residue" evidence="1">
    <location>
        <position position="1"/>
    </location>
</feature>
<keyword evidence="2" id="KW-1185">Reference proteome</keyword>
<dbReference type="Pfam" id="PF00429">
    <property type="entry name" value="TLV_coat"/>
    <property type="match status" value="1"/>
</dbReference>
<reference evidence="1 2" key="1">
    <citation type="submission" date="2019-09" db="EMBL/GenBank/DDBJ databases">
        <title>Bird 10,000 Genomes (B10K) Project - Family phase.</title>
        <authorList>
            <person name="Zhang G."/>
        </authorList>
    </citation>
    <scope>NUCLEOTIDE SEQUENCE [LARGE SCALE GENOMIC DNA]</scope>
    <source>
        <strain evidence="1">B10K-DU-001-36</strain>
        <tissue evidence="1">Muscle</tissue>
    </source>
</reference>
<evidence type="ECO:0000313" key="2">
    <source>
        <dbReference type="Proteomes" id="UP000549157"/>
    </source>
</evidence>
<accession>A0A7L2K5T5</accession>
<dbReference type="OrthoDB" id="9306952at2759"/>
<proteinExistence type="predicted"/>
<dbReference type="InterPro" id="IPR018154">
    <property type="entry name" value="TLV/ENV_coat_polyprotein"/>
</dbReference>